<feature type="transmembrane region" description="Helical" evidence="1">
    <location>
        <begin position="40"/>
        <end position="57"/>
    </location>
</feature>
<keyword evidence="1" id="KW-1133">Transmembrane helix</keyword>
<comment type="domain">
    <text evidence="1">The first transmembrane region undergoes a helix to beta-hairpin conformational change, which is responsible for its self-association and pore formation in the host membrane. The coiled coil region is required for host cell lysis and for cytotoxic activity. The C-terminus determines the size of the hole.</text>
</comment>
<dbReference type="KEGG" id="vg:4156948"/>
<accession>Q1A0K5</accession>
<name>Q1A0K5_9CAUD</name>
<feature type="transmembrane region" description="Helical" evidence="1">
    <location>
        <begin position="9"/>
        <end position="28"/>
    </location>
</feature>
<comment type="subunit">
    <text evidence="1">Homomultimer. Self-associates to form a pore.</text>
</comment>
<dbReference type="GO" id="GO:0031640">
    <property type="term" value="P:killing of cells of another organism"/>
    <property type="evidence" value="ECO:0007669"/>
    <property type="project" value="UniProtKB-KW"/>
</dbReference>
<keyword evidence="1" id="KW-1032">Host cell membrane</keyword>
<proteinExistence type="inferred from homology"/>
<comment type="subcellular location">
    <subcellularLocation>
        <location evidence="1">Host cell inner membrane</location>
        <topology evidence="1">Multi-pass membrane protein</topology>
    </subcellularLocation>
</comment>
<dbReference type="OrthoDB" id="17713at10239"/>
<keyword evidence="1" id="KW-0204">Cytolysis</keyword>
<evidence type="ECO:0000313" key="2">
    <source>
        <dbReference type="EMBL" id="ABE67331.1"/>
    </source>
</evidence>
<keyword evidence="1" id="KW-1030">Host cell inner membrane</keyword>
<comment type="function">
    <text evidence="1">Accumulates harmlessly in the cytoplasmic membrane until it reaches a critical concentration that triggers the formation of micron-scale pores (holes) causing host cell membrane disruption and endolysin escape into the periplasmic space. Determines the precise timing of host cell lysis. Participates with the endolysin protein in the sequential events which lead to the programmed host cell lysis releasing the mature viral particles from the host cell.</text>
</comment>
<evidence type="ECO:0000313" key="3">
    <source>
        <dbReference type="Proteomes" id="UP000002541"/>
    </source>
</evidence>
<comment type="similarity">
    <text evidence="1">Belongs to the D29 holin family.</text>
</comment>
<evidence type="ECO:0000256" key="1">
    <source>
        <dbReference type="HAMAP-Rule" id="MF_04168"/>
    </source>
</evidence>
<dbReference type="HAMAP" id="MF_04168">
    <property type="entry name" value="HOLIN_D29"/>
    <property type="match status" value="1"/>
</dbReference>
<organism evidence="2 3">
    <name type="scientific">Mycobacterium phage Che12</name>
    <dbReference type="NCBI Taxonomy" id="2911435"/>
    <lineage>
        <taxon>Viruses</taxon>
        <taxon>Duplodnaviria</taxon>
        <taxon>Heunggongvirae</taxon>
        <taxon>Uroviricota</taxon>
        <taxon>Caudoviricetes</taxon>
        <taxon>Fromanvirus</taxon>
        <taxon>Fromanvirus Che12</taxon>
    </lineage>
</organism>
<gene>
    <name evidence="2" type="primary">12</name>
    <name evidence="2" type="ORF">PBI_CHE12_12</name>
</gene>
<dbReference type="RefSeq" id="YP_655591.1">
    <property type="nucleotide sequence ID" value="NC_008203.1"/>
</dbReference>
<dbReference type="Proteomes" id="UP000002541">
    <property type="component" value="Segment"/>
</dbReference>
<keyword evidence="1" id="KW-0812">Transmembrane</keyword>
<protein>
    <recommendedName>
        <fullName evidence="1">Holin</fullName>
    </recommendedName>
</protein>
<keyword evidence="1" id="KW-1188">Viral release from host cell</keyword>
<dbReference type="GO" id="GO:0140911">
    <property type="term" value="F:pore-forming activity"/>
    <property type="evidence" value="ECO:0007669"/>
    <property type="project" value="UniProtKB-UniRule"/>
</dbReference>
<keyword evidence="1" id="KW-0472">Membrane</keyword>
<dbReference type="Pfam" id="PF16081">
    <property type="entry name" value="Phage_holin_7_1"/>
    <property type="match status" value="1"/>
</dbReference>
<keyword evidence="1" id="KW-0578">Host cell lysis by virus</keyword>
<keyword evidence="1" id="KW-1043">Host membrane</keyword>
<comment type="caution">
    <text evidence="1">Lacks conserved residue(s) required for the propagation of feature annotation.</text>
</comment>
<keyword evidence="3" id="KW-1185">Reference proteome</keyword>
<dbReference type="GO" id="GO:0016020">
    <property type="term" value="C:membrane"/>
    <property type="evidence" value="ECO:0007669"/>
    <property type="project" value="UniProtKB-UniRule"/>
</dbReference>
<dbReference type="EMBL" id="DQ398043">
    <property type="protein sequence ID" value="ABE67331.1"/>
    <property type="molecule type" value="Genomic_DNA"/>
</dbReference>
<reference evidence="2 3" key="1">
    <citation type="journal article" date="2006" name="PLoS Genet.">
        <title>Exploring the mycobacteriophage metaproteome: phage genomics as an educational platform.</title>
        <authorList>
            <person name="Hatfull G.F."/>
            <person name="Pedulla M.L."/>
            <person name="Jacobs-Sera D."/>
            <person name="Cichon P.M."/>
            <person name="Foley A."/>
            <person name="Ford M.E."/>
            <person name="Gonda R.M."/>
            <person name="Houtz J.M."/>
            <person name="Hryckowian A.J."/>
            <person name="Kelchner V.A."/>
            <person name="Namburi S."/>
            <person name="Pajcini K.V."/>
            <person name="Popovich M.G."/>
            <person name="Schleicher D.T."/>
            <person name="Simanek B.Z."/>
            <person name="Smith A.L."/>
            <person name="Zdanowicz G.M."/>
            <person name="Kumar V."/>
            <person name="Peebles C.L."/>
            <person name="Jacobs W.R.Jr."/>
            <person name="Lawrence J.G."/>
            <person name="Hendrix R.W."/>
        </authorList>
    </citation>
    <scope>NUCLEOTIDE SEQUENCE [LARGE SCALE GENOMIC DNA]</scope>
</reference>
<dbReference type="InterPro" id="IPR032121">
    <property type="entry name" value="Myco_phage_holin"/>
</dbReference>
<dbReference type="GO" id="GO:0020002">
    <property type="term" value="C:host cell plasma membrane"/>
    <property type="evidence" value="ECO:0007669"/>
    <property type="project" value="UniProtKB-SubCell"/>
</dbReference>
<sequence length="132" mass="13408">MTPKIRQSVYLAGTVISGIVGILLLWGGIDAGAAANLDQIVTGLGALIGGGANAAAARKVNTQRKDGTFDTSDEVSPVDQVINSLPVIVQKANDAAADLERVKEAAAAVAGATPVIGPLAKEAIDQILNPRR</sequence>